<dbReference type="AlphaFoldDB" id="X1TBY5"/>
<protein>
    <recommendedName>
        <fullName evidence="1">CheW-like domain-containing protein</fullName>
    </recommendedName>
</protein>
<dbReference type="InterPro" id="IPR002545">
    <property type="entry name" value="CheW-lke_dom"/>
</dbReference>
<dbReference type="PROSITE" id="PS50851">
    <property type="entry name" value="CHEW"/>
    <property type="match status" value="1"/>
</dbReference>
<gene>
    <name evidence="2" type="ORF">S12H4_51570</name>
</gene>
<feature type="non-terminal residue" evidence="2">
    <location>
        <position position="73"/>
    </location>
</feature>
<organism evidence="2">
    <name type="scientific">marine sediment metagenome</name>
    <dbReference type="NCBI Taxonomy" id="412755"/>
    <lineage>
        <taxon>unclassified sequences</taxon>
        <taxon>metagenomes</taxon>
        <taxon>ecological metagenomes</taxon>
    </lineage>
</organism>
<evidence type="ECO:0000259" key="1">
    <source>
        <dbReference type="PROSITE" id="PS50851"/>
    </source>
</evidence>
<dbReference type="Gene3D" id="2.40.50.180">
    <property type="entry name" value="CheA-289, Domain 4"/>
    <property type="match status" value="1"/>
</dbReference>
<dbReference type="GO" id="GO:0006935">
    <property type="term" value="P:chemotaxis"/>
    <property type="evidence" value="ECO:0007669"/>
    <property type="project" value="InterPro"/>
</dbReference>
<dbReference type="SUPFAM" id="SSF50341">
    <property type="entry name" value="CheW-like"/>
    <property type="match status" value="1"/>
</dbReference>
<dbReference type="PANTHER" id="PTHR22617:SF23">
    <property type="entry name" value="CHEMOTAXIS PROTEIN CHEW"/>
    <property type="match status" value="1"/>
</dbReference>
<reference evidence="2" key="1">
    <citation type="journal article" date="2014" name="Front. Microbiol.">
        <title>High frequency of phylogenetically diverse reductive dehalogenase-homologous genes in deep subseafloor sedimentary metagenomes.</title>
        <authorList>
            <person name="Kawai M."/>
            <person name="Futagami T."/>
            <person name="Toyoda A."/>
            <person name="Takaki Y."/>
            <person name="Nishi S."/>
            <person name="Hori S."/>
            <person name="Arai W."/>
            <person name="Tsubouchi T."/>
            <person name="Morono Y."/>
            <person name="Uchiyama I."/>
            <person name="Ito T."/>
            <person name="Fujiyama A."/>
            <person name="Inagaki F."/>
            <person name="Takami H."/>
        </authorList>
    </citation>
    <scope>NUCLEOTIDE SEQUENCE</scope>
    <source>
        <strain evidence="2">Expedition CK06-06</strain>
    </source>
</reference>
<sequence>MTNTTAQIEQVNKALVEKEGKYLTFALGPEEYGLEILKVREIIGYMDITAVPQTPHHVKGVINLRGQVIPVID</sequence>
<dbReference type="EMBL" id="BARW01032604">
    <property type="protein sequence ID" value="GAJ02774.1"/>
    <property type="molecule type" value="Genomic_DNA"/>
</dbReference>
<accession>X1TBY5</accession>
<proteinExistence type="predicted"/>
<feature type="domain" description="CheW-like" evidence="1">
    <location>
        <begin position="19"/>
        <end position="73"/>
    </location>
</feature>
<dbReference type="GO" id="GO:0005829">
    <property type="term" value="C:cytosol"/>
    <property type="evidence" value="ECO:0007669"/>
    <property type="project" value="TreeGrafter"/>
</dbReference>
<comment type="caution">
    <text evidence="2">The sequence shown here is derived from an EMBL/GenBank/DDBJ whole genome shotgun (WGS) entry which is preliminary data.</text>
</comment>
<dbReference type="GO" id="GO:0007165">
    <property type="term" value="P:signal transduction"/>
    <property type="evidence" value="ECO:0007669"/>
    <property type="project" value="InterPro"/>
</dbReference>
<dbReference type="Pfam" id="PF01584">
    <property type="entry name" value="CheW"/>
    <property type="match status" value="1"/>
</dbReference>
<evidence type="ECO:0000313" key="2">
    <source>
        <dbReference type="EMBL" id="GAJ02774.1"/>
    </source>
</evidence>
<dbReference type="InterPro" id="IPR036061">
    <property type="entry name" value="CheW-like_dom_sf"/>
</dbReference>
<dbReference type="InterPro" id="IPR039315">
    <property type="entry name" value="CheW"/>
</dbReference>
<name>X1TBY5_9ZZZZ</name>
<dbReference type="PANTHER" id="PTHR22617">
    <property type="entry name" value="CHEMOTAXIS SENSOR HISTIDINE KINASE-RELATED"/>
    <property type="match status" value="1"/>
</dbReference>